<name>A0ABZ2MW83_9BACI</name>
<organism evidence="1 2">
    <name type="scientific">Metabacillus rhizosphaerae</name>
    <dbReference type="NCBI Taxonomy" id="3117747"/>
    <lineage>
        <taxon>Bacteria</taxon>
        <taxon>Bacillati</taxon>
        <taxon>Bacillota</taxon>
        <taxon>Bacilli</taxon>
        <taxon>Bacillales</taxon>
        <taxon>Bacillaceae</taxon>
        <taxon>Metabacillus</taxon>
    </lineage>
</organism>
<reference evidence="1 2" key="1">
    <citation type="submission" date="2024-02" db="EMBL/GenBank/DDBJ databases">
        <title>Seven novel Bacillus-like species.</title>
        <authorList>
            <person name="Liu G."/>
        </authorList>
    </citation>
    <scope>NUCLEOTIDE SEQUENCE [LARGE SCALE GENOMIC DNA]</scope>
    <source>
        <strain evidence="1 2">FJAT-53654</strain>
    </source>
</reference>
<dbReference type="Proteomes" id="UP001368328">
    <property type="component" value="Chromosome"/>
</dbReference>
<dbReference type="EMBL" id="CP147403">
    <property type="protein sequence ID" value="WXB89628.1"/>
    <property type="molecule type" value="Genomic_DNA"/>
</dbReference>
<proteinExistence type="predicted"/>
<gene>
    <name evidence="1" type="ORF">WCV66_05160</name>
</gene>
<accession>A0ABZ2MW83</accession>
<evidence type="ECO:0000313" key="2">
    <source>
        <dbReference type="Proteomes" id="UP001368328"/>
    </source>
</evidence>
<evidence type="ECO:0000313" key="1">
    <source>
        <dbReference type="EMBL" id="WXB89628.1"/>
    </source>
</evidence>
<protein>
    <submittedName>
        <fullName evidence="1">Uncharacterized protein</fullName>
    </submittedName>
</protein>
<keyword evidence="2" id="KW-1185">Reference proteome</keyword>
<dbReference type="RefSeq" id="WP_338788130.1">
    <property type="nucleotide sequence ID" value="NZ_CP147403.1"/>
</dbReference>
<sequence>MPLVQLKEMYTPLRLFGIKLFKCKQDGKRYIKMGKKSVKRMFA</sequence>